<evidence type="ECO:0000313" key="1">
    <source>
        <dbReference type="EMBL" id="QHR66324.1"/>
    </source>
</evidence>
<gene>
    <name evidence="1" type="ORF">rolling_25</name>
</gene>
<name>A0A6B9WNT7_9CAUD</name>
<keyword evidence="2" id="KW-1185">Reference proteome</keyword>
<evidence type="ECO:0000313" key="2">
    <source>
        <dbReference type="Proteomes" id="UP000464293"/>
    </source>
</evidence>
<sequence length="215" mass="24673">MKLIFRNKHNGRFLTPIEVLPNYVRMYHEPSDRVFWYKKSGLHKHLQVVHHDVRVGDVLRDSNDGKLFVAQRVSTVSVKLQSRNTQRVVPPEGLINFTRVGRNYLLKQFKRHDAVAKDITRTEHPYTKYDASQANARMNAAMRDLIDKQYAVRQANDDAKSYGVGFIRVERDGSMTSIDPRSTQLKIVEVSKCCRAEVVRDPGGQAFCRECAGVI</sequence>
<dbReference type="EMBL" id="MN850575">
    <property type="protein sequence ID" value="QHR66324.1"/>
    <property type="molecule type" value="Genomic_DNA"/>
</dbReference>
<protein>
    <submittedName>
        <fullName evidence="1">Uncharacterized protein</fullName>
    </submittedName>
</protein>
<reference evidence="2" key="1">
    <citation type="submission" date="2019-12" db="EMBL/GenBank/DDBJ databases">
        <authorList>
            <person name="Olsen N.S."/>
            <person name="Junco L.M.F."/>
            <person name="Kot W."/>
            <person name="Hansen L.H."/>
        </authorList>
    </citation>
    <scope>NUCLEOTIDE SEQUENCE [LARGE SCALE GENOMIC DNA]</scope>
</reference>
<accession>A0A6B9WNT7</accession>
<organism evidence="1 2">
    <name type="scientific">Escherichia phage rolling</name>
    <dbReference type="NCBI Taxonomy" id="2696442"/>
    <lineage>
        <taxon>Viruses</taxon>
        <taxon>Duplodnaviria</taxon>
        <taxon>Heunggongvirae</taxon>
        <taxon>Uroviricota</taxon>
        <taxon>Caudoviricetes</taxon>
        <taxon>Dhillonvirus</taxon>
        <taxon>Dhillonvirus rolling</taxon>
    </lineage>
</organism>
<dbReference type="Proteomes" id="UP000464293">
    <property type="component" value="Segment"/>
</dbReference>
<proteinExistence type="predicted"/>